<keyword evidence="2 5" id="KW-0378">Hydrolase</keyword>
<dbReference type="STRING" id="150033.RV14_GL001745"/>
<feature type="domain" description="Pectinesterase catalytic" evidence="6">
    <location>
        <begin position="166"/>
        <end position="289"/>
    </location>
</feature>
<evidence type="ECO:0000313" key="8">
    <source>
        <dbReference type="Proteomes" id="UP000182152"/>
    </source>
</evidence>
<comment type="similarity">
    <text evidence="1">Belongs to the pectinesterase family.</text>
</comment>
<dbReference type="PANTHER" id="PTHR31321">
    <property type="entry name" value="ACYL-COA THIOESTER HYDROLASE YBHC-RELATED"/>
    <property type="match status" value="1"/>
</dbReference>
<accession>A0A1L8WQU1</accession>
<comment type="caution">
    <text evidence="7">The sequence shown here is derived from an EMBL/GenBank/DDBJ whole genome shotgun (WGS) entry which is preliminary data.</text>
</comment>
<dbReference type="GO" id="GO:0045490">
    <property type="term" value="P:pectin catabolic process"/>
    <property type="evidence" value="ECO:0007669"/>
    <property type="project" value="UniProtKB-UniRule"/>
</dbReference>
<dbReference type="SUPFAM" id="SSF51126">
    <property type="entry name" value="Pectin lyase-like"/>
    <property type="match status" value="1"/>
</dbReference>
<dbReference type="GO" id="GO:0030599">
    <property type="term" value="F:pectinesterase activity"/>
    <property type="evidence" value="ECO:0007669"/>
    <property type="project" value="UniProtKB-UniRule"/>
</dbReference>
<sequence>MEIAITVSKKQSKNTDDFTTIQAGIAYLMKQPKKSKKILFIEEGVYFENIESRLSNFSMIGHGKVEIISNRYAKQRLGNGEARGTFRTSTVFVEGTAITLENLSISNIAGHGEKVGQAIALFNMGHQTIVKNCRLSGHQDTLCTGPLPSMQKDGTPFITPAYYSRHFCQQVYENCWIEGTVDFIFGGAQADFIHCQIHSRQSKNFGYITAASTPLNQAKGYHFKSCMITADNQTAPVYLGRPWRSFAQVIFENCQIAEHIHPSGWNNWQKKENERSVCFVERKNQYQGTVNRPPWITIEMR</sequence>
<evidence type="ECO:0000313" key="7">
    <source>
        <dbReference type="EMBL" id="OJG83387.1"/>
    </source>
</evidence>
<dbReference type="PANTHER" id="PTHR31321:SF57">
    <property type="entry name" value="PECTINESTERASE 53-RELATED"/>
    <property type="match status" value="1"/>
</dbReference>
<gene>
    <name evidence="7" type="ORF">RV14_GL001745</name>
</gene>
<evidence type="ECO:0000259" key="6">
    <source>
        <dbReference type="Pfam" id="PF01095"/>
    </source>
</evidence>
<evidence type="ECO:0000256" key="1">
    <source>
        <dbReference type="ARBA" id="ARBA00008891"/>
    </source>
</evidence>
<evidence type="ECO:0000256" key="2">
    <source>
        <dbReference type="ARBA" id="ARBA00022801"/>
    </source>
</evidence>
<name>A0A1L8WQU1_9ENTE</name>
<organism evidence="7 8">
    <name type="scientific">Enterococcus ratti</name>
    <dbReference type="NCBI Taxonomy" id="150033"/>
    <lineage>
        <taxon>Bacteria</taxon>
        <taxon>Bacillati</taxon>
        <taxon>Bacillota</taxon>
        <taxon>Bacilli</taxon>
        <taxon>Lactobacillales</taxon>
        <taxon>Enterococcaceae</taxon>
        <taxon>Enterococcus</taxon>
    </lineage>
</organism>
<evidence type="ECO:0000256" key="5">
    <source>
        <dbReference type="RuleBase" id="RU000589"/>
    </source>
</evidence>
<keyword evidence="8" id="KW-1185">Reference proteome</keyword>
<dbReference type="RefSeq" id="WP_071854848.1">
    <property type="nucleotide sequence ID" value="NZ_JBCLRY010000005.1"/>
</dbReference>
<dbReference type="InterPro" id="IPR011050">
    <property type="entry name" value="Pectin_lyase_fold/virulence"/>
</dbReference>
<dbReference type="GO" id="GO:0042545">
    <property type="term" value="P:cell wall modification"/>
    <property type="evidence" value="ECO:0007669"/>
    <property type="project" value="UniProtKB-UniRule"/>
</dbReference>
<evidence type="ECO:0000256" key="3">
    <source>
        <dbReference type="ARBA" id="ARBA00023085"/>
    </source>
</evidence>
<comment type="catalytic activity">
    <reaction evidence="5">
        <text>[(1-&gt;4)-alpha-D-galacturonosyl methyl ester](n) + n H2O = [(1-&gt;4)-alpha-D-galacturonosyl](n) + n methanol + n H(+)</text>
        <dbReference type="Rhea" id="RHEA:22380"/>
        <dbReference type="Rhea" id="RHEA-COMP:14570"/>
        <dbReference type="Rhea" id="RHEA-COMP:14573"/>
        <dbReference type="ChEBI" id="CHEBI:15377"/>
        <dbReference type="ChEBI" id="CHEBI:15378"/>
        <dbReference type="ChEBI" id="CHEBI:17790"/>
        <dbReference type="ChEBI" id="CHEBI:140522"/>
        <dbReference type="ChEBI" id="CHEBI:140523"/>
        <dbReference type="EC" id="3.1.1.11"/>
    </reaction>
</comment>
<keyword evidence="3 5" id="KW-0063">Aspartyl esterase</keyword>
<dbReference type="InterPro" id="IPR000070">
    <property type="entry name" value="Pectinesterase_cat"/>
</dbReference>
<comment type="pathway">
    <text evidence="5">Glycan metabolism; pectin degradation; 2-dehydro-3-deoxy-D-gluconate from pectin: step 1/5.</text>
</comment>
<proteinExistence type="inferred from homology"/>
<dbReference type="Proteomes" id="UP000182152">
    <property type="component" value="Unassembled WGS sequence"/>
</dbReference>
<feature type="active site" evidence="4">
    <location>
        <position position="182"/>
    </location>
</feature>
<dbReference type="UniPathway" id="UPA00545">
    <property type="reaction ID" value="UER00823"/>
</dbReference>
<dbReference type="GO" id="GO:0009279">
    <property type="term" value="C:cell outer membrane"/>
    <property type="evidence" value="ECO:0007669"/>
    <property type="project" value="TreeGrafter"/>
</dbReference>
<dbReference type="Gene3D" id="2.160.20.10">
    <property type="entry name" value="Single-stranded right-handed beta-helix, Pectin lyase-like"/>
    <property type="match status" value="1"/>
</dbReference>
<evidence type="ECO:0000256" key="4">
    <source>
        <dbReference type="PROSITE-ProRule" id="PRU10040"/>
    </source>
</evidence>
<dbReference type="EC" id="3.1.1.11" evidence="5"/>
<dbReference type="InterPro" id="IPR033131">
    <property type="entry name" value="Pectinesterase_Asp_AS"/>
</dbReference>
<dbReference type="OrthoDB" id="9804686at2"/>
<feature type="domain" description="Pectinesterase catalytic" evidence="6">
    <location>
        <begin position="13"/>
        <end position="143"/>
    </location>
</feature>
<protein>
    <recommendedName>
        <fullName evidence="5">Pectinesterase</fullName>
        <ecNumber evidence="5">3.1.1.11</ecNumber>
    </recommendedName>
</protein>
<dbReference type="InterPro" id="IPR012334">
    <property type="entry name" value="Pectin_lyas_fold"/>
</dbReference>
<dbReference type="PROSITE" id="PS00503">
    <property type="entry name" value="PECTINESTERASE_2"/>
    <property type="match status" value="1"/>
</dbReference>
<reference evidence="7 8" key="1">
    <citation type="submission" date="2014-12" db="EMBL/GenBank/DDBJ databases">
        <title>Draft genome sequences of 29 type strains of Enterococci.</title>
        <authorList>
            <person name="Zhong Z."/>
            <person name="Sun Z."/>
            <person name="Liu W."/>
            <person name="Zhang W."/>
            <person name="Zhang H."/>
        </authorList>
    </citation>
    <scope>NUCLEOTIDE SEQUENCE [LARGE SCALE GENOMIC DNA]</scope>
    <source>
        <strain evidence="7 8">DSM 15687</strain>
    </source>
</reference>
<dbReference type="Pfam" id="PF01095">
    <property type="entry name" value="Pectinesterase"/>
    <property type="match status" value="2"/>
</dbReference>
<dbReference type="AlphaFoldDB" id="A0A1L8WQU1"/>
<dbReference type="EMBL" id="JXLB01000004">
    <property type="protein sequence ID" value="OJG83387.1"/>
    <property type="molecule type" value="Genomic_DNA"/>
</dbReference>